<keyword evidence="10 12" id="KW-0739">Sodium transport</keyword>
<comment type="similarity">
    <text evidence="2 12">Belongs to the amiloride-sensitive sodium channel (TC 1.A.6) family.</text>
</comment>
<comment type="subcellular location">
    <subcellularLocation>
        <location evidence="1">Membrane</location>
        <topology evidence="1">Multi-pass membrane protein</topology>
    </subcellularLocation>
</comment>
<evidence type="ECO:0000256" key="2">
    <source>
        <dbReference type="ARBA" id="ARBA00007193"/>
    </source>
</evidence>
<dbReference type="InterPro" id="IPR001873">
    <property type="entry name" value="ENaC"/>
</dbReference>
<dbReference type="Proteomes" id="UP000887116">
    <property type="component" value="Unassembled WGS sequence"/>
</dbReference>
<dbReference type="EMBL" id="BMAO01005124">
    <property type="protein sequence ID" value="GFQ99234.1"/>
    <property type="molecule type" value="Genomic_DNA"/>
</dbReference>
<evidence type="ECO:0000256" key="7">
    <source>
        <dbReference type="ARBA" id="ARBA00023053"/>
    </source>
</evidence>
<reference evidence="13" key="1">
    <citation type="submission" date="2020-07" db="EMBL/GenBank/DDBJ databases">
        <title>Multicomponent nature underlies the extraordinary mechanical properties of spider dragline silk.</title>
        <authorList>
            <person name="Kono N."/>
            <person name="Nakamura H."/>
            <person name="Mori M."/>
            <person name="Yoshida Y."/>
            <person name="Ohtoshi R."/>
            <person name="Malay A.D."/>
            <person name="Moran D.A.P."/>
            <person name="Tomita M."/>
            <person name="Numata K."/>
            <person name="Arakawa K."/>
        </authorList>
    </citation>
    <scope>NUCLEOTIDE SEQUENCE</scope>
</reference>
<dbReference type="GO" id="GO:0005886">
    <property type="term" value="C:plasma membrane"/>
    <property type="evidence" value="ECO:0007669"/>
    <property type="project" value="TreeGrafter"/>
</dbReference>
<accession>A0A8X6I6W6</accession>
<protein>
    <submittedName>
        <fullName evidence="13">Uncharacterized protein</fullName>
    </submittedName>
</protein>
<evidence type="ECO:0000256" key="3">
    <source>
        <dbReference type="ARBA" id="ARBA00022448"/>
    </source>
</evidence>
<dbReference type="OrthoDB" id="6436547at2759"/>
<keyword evidence="7" id="KW-0915">Sodium</keyword>
<evidence type="ECO:0000256" key="12">
    <source>
        <dbReference type="RuleBase" id="RU000679"/>
    </source>
</evidence>
<keyword evidence="3 12" id="KW-0813">Transport</keyword>
<evidence type="ECO:0000256" key="11">
    <source>
        <dbReference type="ARBA" id="ARBA00023303"/>
    </source>
</evidence>
<keyword evidence="5 12" id="KW-0812">Transmembrane</keyword>
<evidence type="ECO:0000256" key="8">
    <source>
        <dbReference type="ARBA" id="ARBA00023065"/>
    </source>
</evidence>
<evidence type="ECO:0000256" key="9">
    <source>
        <dbReference type="ARBA" id="ARBA00023136"/>
    </source>
</evidence>
<keyword evidence="9" id="KW-0472">Membrane</keyword>
<evidence type="ECO:0000313" key="14">
    <source>
        <dbReference type="Proteomes" id="UP000887116"/>
    </source>
</evidence>
<proteinExistence type="inferred from homology"/>
<keyword evidence="4 12" id="KW-0894">Sodium channel</keyword>
<evidence type="ECO:0000256" key="6">
    <source>
        <dbReference type="ARBA" id="ARBA00022989"/>
    </source>
</evidence>
<organism evidence="13 14">
    <name type="scientific">Trichonephila clavata</name>
    <name type="common">Joro spider</name>
    <name type="synonym">Nephila clavata</name>
    <dbReference type="NCBI Taxonomy" id="2740835"/>
    <lineage>
        <taxon>Eukaryota</taxon>
        <taxon>Metazoa</taxon>
        <taxon>Ecdysozoa</taxon>
        <taxon>Arthropoda</taxon>
        <taxon>Chelicerata</taxon>
        <taxon>Arachnida</taxon>
        <taxon>Araneae</taxon>
        <taxon>Araneomorphae</taxon>
        <taxon>Entelegynae</taxon>
        <taxon>Araneoidea</taxon>
        <taxon>Nephilidae</taxon>
        <taxon>Trichonephila</taxon>
    </lineage>
</organism>
<evidence type="ECO:0000256" key="5">
    <source>
        <dbReference type="ARBA" id="ARBA00022692"/>
    </source>
</evidence>
<keyword evidence="8 12" id="KW-0406">Ion transport</keyword>
<dbReference type="PANTHER" id="PTHR11690">
    <property type="entry name" value="AMILORIDE-SENSITIVE SODIUM CHANNEL-RELATED"/>
    <property type="match status" value="1"/>
</dbReference>
<evidence type="ECO:0000256" key="10">
    <source>
        <dbReference type="ARBA" id="ARBA00023201"/>
    </source>
</evidence>
<comment type="caution">
    <text evidence="13">The sequence shown here is derived from an EMBL/GenBank/DDBJ whole genome shotgun (WGS) entry which is preliminary data.</text>
</comment>
<gene>
    <name evidence="13" type="ORF">TNCT_77941</name>
</gene>
<keyword evidence="14" id="KW-1185">Reference proteome</keyword>
<sequence>MDTSQEIPSSLRRGHDCSGWISSLFPIQGKCPRIPESGIWLALERIVFVICIVCFLYQSTKFCIHYYSYPTTISIEMISPKTIMKPAITFCNFNYFNRTYLCNEHPEFCEKPEDSDLEEYCEENPAICLGDTSKLVGLYSDPIVLPF</sequence>
<keyword evidence="6" id="KW-1133">Transmembrane helix</keyword>
<evidence type="ECO:0000313" key="13">
    <source>
        <dbReference type="EMBL" id="GFQ99234.1"/>
    </source>
</evidence>
<evidence type="ECO:0000256" key="4">
    <source>
        <dbReference type="ARBA" id="ARBA00022461"/>
    </source>
</evidence>
<name>A0A8X6I6W6_TRICU</name>
<keyword evidence="11 12" id="KW-0407">Ion channel</keyword>
<dbReference type="Pfam" id="PF00858">
    <property type="entry name" value="ASC"/>
    <property type="match status" value="1"/>
</dbReference>
<dbReference type="GO" id="GO:0015280">
    <property type="term" value="F:ligand-gated sodium channel activity"/>
    <property type="evidence" value="ECO:0007669"/>
    <property type="project" value="TreeGrafter"/>
</dbReference>
<dbReference type="AlphaFoldDB" id="A0A8X6I6W6"/>
<evidence type="ECO:0000256" key="1">
    <source>
        <dbReference type="ARBA" id="ARBA00004141"/>
    </source>
</evidence>